<evidence type="ECO:0000313" key="1">
    <source>
        <dbReference type="EMBL" id="KAK7524334.1"/>
    </source>
</evidence>
<protein>
    <submittedName>
        <fullName evidence="1">Uncharacterized protein</fullName>
    </submittedName>
</protein>
<evidence type="ECO:0000313" key="2">
    <source>
        <dbReference type="Proteomes" id="UP001363622"/>
    </source>
</evidence>
<reference evidence="1 2" key="1">
    <citation type="submission" date="2024-04" db="EMBL/GenBank/DDBJ databases">
        <title>Phyllosticta paracitricarpa is synonymous to the EU quarantine fungus P. citricarpa based on phylogenomic analyses.</title>
        <authorList>
            <consortium name="Lawrence Berkeley National Laboratory"/>
            <person name="Van Ingen-Buijs V.A."/>
            <person name="Van Westerhoven A.C."/>
            <person name="Haridas S."/>
            <person name="Skiadas P."/>
            <person name="Martin F."/>
            <person name="Groenewald J.Z."/>
            <person name="Crous P.W."/>
            <person name="Seidl M.F."/>
        </authorList>
    </citation>
    <scope>NUCLEOTIDE SEQUENCE [LARGE SCALE GENOMIC DNA]</scope>
    <source>
        <strain evidence="1 2">CBS 123371</strain>
    </source>
</reference>
<dbReference type="EMBL" id="JBBPHU010000001">
    <property type="protein sequence ID" value="KAK7524334.1"/>
    <property type="molecule type" value="Genomic_DNA"/>
</dbReference>
<accession>A0ABR1KZQ7</accession>
<proteinExistence type="predicted"/>
<sequence length="175" mass="18903">MATGWLAGWLAGRPDSCLARAEWVPCPRSSIIHKYSGWMAPRMRAAAAAHPIGPVELFSSFWDCVALRRCGGLHAPPVSIWKSALMDGFLRLVPKAADWLSGWLAVGSPPPPPPPPPVVLLACFLASNSGTGRGSIVGGWETLSVSFRERASERPSQQSTLLRCRTEERKCQLSG</sequence>
<keyword evidence="2" id="KW-1185">Reference proteome</keyword>
<organism evidence="1 2">
    <name type="scientific">Phyllosticta citriasiana</name>
    <dbReference type="NCBI Taxonomy" id="595635"/>
    <lineage>
        <taxon>Eukaryota</taxon>
        <taxon>Fungi</taxon>
        <taxon>Dikarya</taxon>
        <taxon>Ascomycota</taxon>
        <taxon>Pezizomycotina</taxon>
        <taxon>Dothideomycetes</taxon>
        <taxon>Dothideomycetes incertae sedis</taxon>
        <taxon>Botryosphaeriales</taxon>
        <taxon>Phyllostictaceae</taxon>
        <taxon>Phyllosticta</taxon>
    </lineage>
</organism>
<dbReference type="Proteomes" id="UP001363622">
    <property type="component" value="Unassembled WGS sequence"/>
</dbReference>
<comment type="caution">
    <text evidence="1">The sequence shown here is derived from an EMBL/GenBank/DDBJ whole genome shotgun (WGS) entry which is preliminary data.</text>
</comment>
<name>A0ABR1KZQ7_9PEZI</name>
<gene>
    <name evidence="1" type="ORF">IWZ03DRAFT_22711</name>
</gene>